<dbReference type="EMBL" id="BRXU01000006">
    <property type="protein sequence ID" value="GLC52565.1"/>
    <property type="molecule type" value="Genomic_DNA"/>
</dbReference>
<feature type="compositionally biased region" description="Low complexity" evidence="1">
    <location>
        <begin position="750"/>
        <end position="766"/>
    </location>
</feature>
<feature type="region of interest" description="Disordered" evidence="1">
    <location>
        <begin position="744"/>
        <end position="767"/>
    </location>
</feature>
<name>A0A9W6BIR8_9CHLO</name>
<dbReference type="AlphaFoldDB" id="A0A9W6BIR8"/>
<organism evidence="2 3">
    <name type="scientific">Pleodorina starrii</name>
    <dbReference type="NCBI Taxonomy" id="330485"/>
    <lineage>
        <taxon>Eukaryota</taxon>
        <taxon>Viridiplantae</taxon>
        <taxon>Chlorophyta</taxon>
        <taxon>core chlorophytes</taxon>
        <taxon>Chlorophyceae</taxon>
        <taxon>CS clade</taxon>
        <taxon>Chlamydomonadales</taxon>
        <taxon>Volvocaceae</taxon>
        <taxon>Pleodorina</taxon>
    </lineage>
</organism>
<reference evidence="2 3" key="1">
    <citation type="journal article" date="2023" name="Commun. Biol.">
        <title>Reorganization of the ancestral sex-determining regions during the evolution of trioecy in Pleodorina starrii.</title>
        <authorList>
            <person name="Takahashi K."/>
            <person name="Suzuki S."/>
            <person name="Kawai-Toyooka H."/>
            <person name="Yamamoto K."/>
            <person name="Hamaji T."/>
            <person name="Ootsuki R."/>
            <person name="Yamaguchi H."/>
            <person name="Kawachi M."/>
            <person name="Higashiyama T."/>
            <person name="Nozaki H."/>
        </authorList>
    </citation>
    <scope>NUCLEOTIDE SEQUENCE [LARGE SCALE GENOMIC DNA]</scope>
    <source>
        <strain evidence="2 3">NIES-4479</strain>
    </source>
</reference>
<sequence>MPPHGVRPKRGSQSAAARAWDRAAQRIKELGAKFLRSADASLSFAELNTAVLNTAVDDLSVLVHRATKDSSETTPGVWAALTESDGAACLLALYGVVLRCSCSSLTPSIPSSLRPLHASLRAKFSTELTYVVDDVPAHLSKDGMRKLARGLLDTHVLRCYSALISDALRPLMTQLRELQLEGEQHQQAEPQRLSPHRRAMQAVSELLTEARDVVSFLREAYDTCKNLAADPPGDLKDHIGSELTSSGLLEFWCRGALLLAACEGHERTAAVLVESFFCSVHALRTHLTKPGDLLLSSPSLSFLLASHMTQLVTALDGGDALGLPPAAAGWSAPLLAPLLRSAAAAGGGRRQQPRQLDYSGETAGPLYLASMTLWAWTTTLRDEAVGSLTSPLRPDFFQRLRSMSAPSDGPEAGAAGLTAAAARAVALAVEDPQPPPAAQPRPRSLRAACERYLRSISLEICLACSPAGARAMLENQRSASWPALFDVMPVPALQSNIATVCEQTAREVACLRRLAAAGGGPPLNAVGVAETCMRLAAAGRETLLGQSRQPSPAGQAPQQQGERVVLLRLSRAAALQVALEALMCAKFACELLTALAERTELPTRALRLMETCWREWLAWAGLKACATGSGLNRLMAEWDWCEVGRFLAVEHTTSVKTAIPRAPPPAVAAAISMGFHHTLNLVLRRLNVWDRPQCANLLSGILPSLDENINGWQLALAFGAPADVAALLDTLHLLLRNAATDLPTAPPPAAAAGPSRRAASSASPTAEDATVKLETALSLLRCCEGLLFCASGDNGTVRMCIRWLAVGPPTPPATEGAAAAEAAAACASGDAAAAEAGAAQAGGSGAAGSDPAALAGDDGPGAAARQLGSVMSTVAAQLLPASVEMYRRLIPLEGWEPCDKVLMVLRAGPMLLWIPVLCVHATSPAGGAGPPAAAGAAAAPPPLPPAAALVAAEAGAASSAGGGGAADPAAGAVPAGSWADLLLVRIDALRLLRDVVALLKPRNRISWALLQGALEPIQDAVVGLAAFLPRQLAAALKDAPTSGSAQADATAAARVGGAATAAAGQGTRRCSPQAANSAATGGAPLWEGLCWLFGFDGPRPDPDVWALLHRLRCWKEGEESLEDLWKTLPPPSVASVERQQQQEQEVDSAITHALATRIGSIVPPPPHLRPWLSVLEMRGVLDAAKLAAWREAAALLPRGAPDAVFGSNDEHRRPRPAPAPVWAPAPAGGR</sequence>
<dbReference type="Proteomes" id="UP001165080">
    <property type="component" value="Unassembled WGS sequence"/>
</dbReference>
<accession>A0A9W6BIR8</accession>
<proteinExistence type="predicted"/>
<keyword evidence="3" id="KW-1185">Reference proteome</keyword>
<feature type="compositionally biased region" description="Low complexity" evidence="1">
    <location>
        <begin position="847"/>
        <end position="860"/>
    </location>
</feature>
<feature type="region of interest" description="Disordered" evidence="1">
    <location>
        <begin position="1206"/>
        <end position="1230"/>
    </location>
</feature>
<protein>
    <submittedName>
        <fullName evidence="2">Uncharacterized protein</fullName>
    </submittedName>
</protein>
<feature type="region of interest" description="Disordered" evidence="1">
    <location>
        <begin position="841"/>
        <end position="860"/>
    </location>
</feature>
<dbReference type="OrthoDB" id="562884at2759"/>
<evidence type="ECO:0000313" key="3">
    <source>
        <dbReference type="Proteomes" id="UP001165080"/>
    </source>
</evidence>
<comment type="caution">
    <text evidence="2">The sequence shown here is derived from an EMBL/GenBank/DDBJ whole genome shotgun (WGS) entry which is preliminary data.</text>
</comment>
<gene>
    <name evidence="2" type="primary">PLEST003395</name>
    <name evidence="2" type="ORF">PLESTB_000643700</name>
</gene>
<evidence type="ECO:0000256" key="1">
    <source>
        <dbReference type="SAM" id="MobiDB-lite"/>
    </source>
</evidence>
<evidence type="ECO:0000313" key="2">
    <source>
        <dbReference type="EMBL" id="GLC52565.1"/>
    </source>
</evidence>